<protein>
    <submittedName>
        <fullName evidence="1">General transcription factor II-I repeat domain-containing protein 2-like</fullName>
    </submittedName>
</protein>
<gene>
    <name evidence="1" type="ORF">LOD99_3168</name>
</gene>
<dbReference type="PANTHER" id="PTHR45913">
    <property type="entry name" value="EPM2A-INTERACTING PROTEIN 1"/>
    <property type="match status" value="1"/>
</dbReference>
<name>A0AAV7JYJ4_9METZ</name>
<dbReference type="PANTHER" id="PTHR45913:SF5">
    <property type="entry name" value="GENERAL TRANSCRIPTION FACTOR II-I REPEAT DOMAIN-CONTAINING PROTEIN 2A-LIKE PROTEIN"/>
    <property type="match status" value="1"/>
</dbReference>
<reference evidence="1 2" key="1">
    <citation type="journal article" date="2023" name="BMC Biol.">
        <title>The compact genome of the sponge Oopsacas minuta (Hexactinellida) is lacking key metazoan core genes.</title>
        <authorList>
            <person name="Santini S."/>
            <person name="Schenkelaars Q."/>
            <person name="Jourda C."/>
            <person name="Duchesne M."/>
            <person name="Belahbib H."/>
            <person name="Rocher C."/>
            <person name="Selva M."/>
            <person name="Riesgo A."/>
            <person name="Vervoort M."/>
            <person name="Leys S.P."/>
            <person name="Kodjabachian L."/>
            <person name="Le Bivic A."/>
            <person name="Borchiellini C."/>
            <person name="Claverie J.M."/>
            <person name="Renard E."/>
        </authorList>
    </citation>
    <scope>NUCLEOTIDE SEQUENCE [LARGE SCALE GENOMIC DNA]</scope>
    <source>
        <strain evidence="1">SPO-2</strain>
    </source>
</reference>
<dbReference type="Proteomes" id="UP001165289">
    <property type="component" value="Unassembled WGS sequence"/>
</dbReference>
<dbReference type="EMBL" id="JAKMXF010000244">
    <property type="protein sequence ID" value="KAI6653992.1"/>
    <property type="molecule type" value="Genomic_DNA"/>
</dbReference>
<comment type="caution">
    <text evidence="1">The sequence shown here is derived from an EMBL/GenBank/DDBJ whole genome shotgun (WGS) entry which is preliminary data.</text>
</comment>
<evidence type="ECO:0000313" key="1">
    <source>
        <dbReference type="EMBL" id="KAI6653992.1"/>
    </source>
</evidence>
<dbReference type="AlphaFoldDB" id="A0AAV7JYJ4"/>
<keyword evidence="2" id="KW-1185">Reference proteome</keyword>
<sequence length="232" mass="26191">MKPFTDGEYIKECLTLFMNNCCPDKKDLAQQLSPSDTTVLRRVESISNDINDQLLERSRNFTSFSIAMDGSKDISDMKQLVIWIRGVDNIFKITEEMFSVSPMYGKASGIDIFDEVQKVLSIASLPVTKLSGVATDGAPSMLGVRSGFKGQLSRWLAANGRDGVIWRHCIIHQEVLCANTLGWEKVMKLIVDAVNFIRAKGINHREFKNVLKELDSKYGDILYFTAVRWLSR</sequence>
<accession>A0AAV7JYJ4</accession>
<proteinExistence type="predicted"/>
<organism evidence="1 2">
    <name type="scientific">Oopsacas minuta</name>
    <dbReference type="NCBI Taxonomy" id="111878"/>
    <lineage>
        <taxon>Eukaryota</taxon>
        <taxon>Metazoa</taxon>
        <taxon>Porifera</taxon>
        <taxon>Hexactinellida</taxon>
        <taxon>Hexasterophora</taxon>
        <taxon>Lyssacinosida</taxon>
        <taxon>Leucopsacidae</taxon>
        <taxon>Oopsacas</taxon>
    </lineage>
</organism>
<evidence type="ECO:0000313" key="2">
    <source>
        <dbReference type="Proteomes" id="UP001165289"/>
    </source>
</evidence>